<keyword evidence="2" id="KW-1185">Reference proteome</keyword>
<dbReference type="PIRSF" id="PIRSF028101">
    <property type="entry name" value="UCP028101"/>
    <property type="match status" value="1"/>
</dbReference>
<reference evidence="2" key="1">
    <citation type="submission" date="2024-01" db="EMBL/GenBank/DDBJ databases">
        <title>Roseobacter fucihabitans sp. nov., isolated from the brown alga Fucus spiralis.</title>
        <authorList>
            <person name="Hahnke S."/>
            <person name="Berger M."/>
            <person name="Schlingloff A."/>
            <person name="Athale I."/>
            <person name="Neumann-Schaal M."/>
            <person name="Adenaya A."/>
            <person name="Poehlein A."/>
            <person name="Daniel R."/>
            <person name="Pertersen J."/>
            <person name="Brinkhoff T."/>
        </authorList>
    </citation>
    <scope>NUCLEOTIDE SEQUENCE [LARGE SCALE GENOMIC DNA]</scope>
    <source>
        <strain evidence="2">B14</strain>
    </source>
</reference>
<dbReference type="Gene3D" id="2.130.10.10">
    <property type="entry name" value="YVTN repeat-like/Quinoprotein amine dehydrogenase"/>
    <property type="match status" value="1"/>
</dbReference>
<dbReference type="InterPro" id="IPR011044">
    <property type="entry name" value="Quino_amine_DH_bsu"/>
</dbReference>
<dbReference type="Pfam" id="PF07433">
    <property type="entry name" value="DUF1513"/>
    <property type="match status" value="1"/>
</dbReference>
<dbReference type="Proteomes" id="UP001318682">
    <property type="component" value="Chromosome"/>
</dbReference>
<dbReference type="EMBL" id="CP143423">
    <property type="protein sequence ID" value="WVX48933.1"/>
    <property type="molecule type" value="Genomic_DNA"/>
</dbReference>
<dbReference type="PROSITE" id="PS51257">
    <property type="entry name" value="PROKAR_LIPOPROTEIN"/>
    <property type="match status" value="1"/>
</dbReference>
<dbReference type="SUPFAM" id="SSF50969">
    <property type="entry name" value="YVTN repeat-like/Quinoprotein amine dehydrogenase"/>
    <property type="match status" value="1"/>
</dbReference>
<dbReference type="InterPro" id="IPR008311">
    <property type="entry name" value="UCP028101"/>
</dbReference>
<evidence type="ECO:0000313" key="2">
    <source>
        <dbReference type="Proteomes" id="UP001318682"/>
    </source>
</evidence>
<organism evidence="1 2">
    <name type="scientific">Roseobacter fucihabitans</name>
    <dbReference type="NCBI Taxonomy" id="1537242"/>
    <lineage>
        <taxon>Bacteria</taxon>
        <taxon>Pseudomonadati</taxon>
        <taxon>Pseudomonadota</taxon>
        <taxon>Alphaproteobacteria</taxon>
        <taxon>Rhodobacterales</taxon>
        <taxon>Roseobacteraceae</taxon>
        <taxon>Roseobacter</taxon>
    </lineage>
</organism>
<evidence type="ECO:0000313" key="1">
    <source>
        <dbReference type="EMBL" id="WVX48933.1"/>
    </source>
</evidence>
<proteinExistence type="predicted"/>
<name>A0ABZ2BSG3_9RHOB</name>
<dbReference type="PROSITE" id="PS51318">
    <property type="entry name" value="TAT"/>
    <property type="match status" value="1"/>
</dbReference>
<evidence type="ECO:0008006" key="3">
    <source>
        <dbReference type="Google" id="ProtNLM"/>
    </source>
</evidence>
<protein>
    <recommendedName>
        <fullName evidence="3">Twin-arginine translocation pathway signal</fullName>
    </recommendedName>
</protein>
<sequence>MRWTGIEAMPSRRSFLGGVLAAAGCPSLGWAAAGAPAYLSAARNGQGLYVLIGLCADASIAFSIPLPDRGHAAAAHPTRAEAVAFARRPGTYALVIGCAQGVVLHRMRAPAGRHFYGHGAFSADGETLFTTENEIATGAGRIGIWDVTQGYRRSGEVASGGIGPHEIVRLPGRDRFAIANGGIRTHPRTGRQKLNLDAMRPNLTVINGAGQVIDKASLPNRLHQNSLRHIAAFADGRVACAFQWQGDPFAAPSLAGIYTPGAGLAAVPMQDDVLYGLDGYAGSVAVMDGYTMALTYPRGGAIQIFDTAMGTDTVLRQMDICGVAGAMVTDGLGRVSRIDHTTLEPLAQHPLAFDNHLVLIGQEE</sequence>
<dbReference type="InterPro" id="IPR006311">
    <property type="entry name" value="TAT_signal"/>
</dbReference>
<accession>A0ABZ2BSG3</accession>
<dbReference type="InterPro" id="IPR015943">
    <property type="entry name" value="WD40/YVTN_repeat-like_dom_sf"/>
</dbReference>
<gene>
    <name evidence="1" type="ORF">ROLI_020170</name>
</gene>